<dbReference type="InterPro" id="IPR014755">
    <property type="entry name" value="Cu-Rt/internalin_Ig-like"/>
</dbReference>
<dbReference type="Proteomes" id="UP000249799">
    <property type="component" value="Chromosome"/>
</dbReference>
<dbReference type="OrthoDB" id="1157227at2"/>
<dbReference type="KEGG" id="bsed:DN745_02335"/>
<gene>
    <name evidence="3" type="ORF">DN745_02335</name>
</gene>
<dbReference type="Pfam" id="PF13205">
    <property type="entry name" value="Big_5"/>
    <property type="match status" value="1"/>
</dbReference>
<sequence>MHAPHLSRARRPRWSTKITRYAGVFLALSLLTSACADDDATADDGAQCSIDNPCPETQSCLQGVCIAREISQCTYDSDCPGGDYRCIDQTCKLPTPDAGTNPNNSSDTTGNNTLPDTTPGDAPRVISTSPANGDSDVALDTQLTIKFNEPMDPVSMNFYSLVFRDANNMSLDADIEYDAETYTTTLSPIEPLKPAEGYTLEIRSGVRNMGMVGVNPKVTVAFSTAYEEPAKHATLARTWAPLIYQGIDLNEGVTPNEQGDNIVNPTRPDADIPTRIDFDGNRSAVDNQSNSMRAATPINASIYYSVTESTSYYFLHYFLYYPSRYGVDTRAEHDFAGLLVVVDKATDKMLMTENVSLAAARELTNGFKPEGSPARVPGGDLGDRSMSTFPLSQLEDGTHFPLYVPAGSHEACHWYQTGRDGFCLHASAQFPGPSTGAAPGAARPTSGVVLRPGDTGQTFEQATKNADTGFWEMRYELLPIPSSLWTLRGNYDTDGLFELPFSYRPEGTDRPTGVGPDEVLMLPKNLQSNATDANGRLPFSWLATPGKRNQGQWLLDPVYIVENRYVLGASPSADYCYNFFLNIDNRASSAHPGCQD</sequence>
<dbReference type="RefSeq" id="WP_111331815.1">
    <property type="nucleotide sequence ID" value="NZ_CP030032.1"/>
</dbReference>
<dbReference type="Gene3D" id="2.60.40.1220">
    <property type="match status" value="1"/>
</dbReference>
<reference evidence="3 4" key="1">
    <citation type="submission" date="2018-06" db="EMBL/GenBank/DDBJ databases">
        <title>Lujinxingia sediminis gen. nov. sp. nov., a new facultative anaerobic member of the class Deltaproteobacteria, and proposal of Lujinxingaceae fam. nov.</title>
        <authorList>
            <person name="Guo L.-Y."/>
            <person name="Li C.-M."/>
            <person name="Wang S."/>
            <person name="Du Z.-J."/>
        </authorList>
    </citation>
    <scope>NUCLEOTIDE SEQUENCE [LARGE SCALE GENOMIC DNA]</scope>
    <source>
        <strain evidence="3 4">FA350</strain>
    </source>
</reference>
<keyword evidence="4" id="KW-1185">Reference proteome</keyword>
<evidence type="ECO:0000256" key="2">
    <source>
        <dbReference type="SAM" id="SignalP"/>
    </source>
</evidence>
<organism evidence="3 4">
    <name type="scientific">Bradymonas sediminis</name>
    <dbReference type="NCBI Taxonomy" id="1548548"/>
    <lineage>
        <taxon>Bacteria</taxon>
        <taxon>Deltaproteobacteria</taxon>
        <taxon>Bradymonadales</taxon>
        <taxon>Bradymonadaceae</taxon>
        <taxon>Bradymonas</taxon>
    </lineage>
</organism>
<evidence type="ECO:0000256" key="1">
    <source>
        <dbReference type="SAM" id="MobiDB-lite"/>
    </source>
</evidence>
<dbReference type="EMBL" id="CP030032">
    <property type="protein sequence ID" value="AWV88238.1"/>
    <property type="molecule type" value="Genomic_DNA"/>
</dbReference>
<feature type="region of interest" description="Disordered" evidence="1">
    <location>
        <begin position="96"/>
        <end position="122"/>
    </location>
</feature>
<feature type="chain" id="PRO_5043534315" evidence="2">
    <location>
        <begin position="37"/>
        <end position="596"/>
    </location>
</feature>
<keyword evidence="2" id="KW-0732">Signal</keyword>
<dbReference type="AlphaFoldDB" id="A0A2Z4FHP8"/>
<evidence type="ECO:0000313" key="4">
    <source>
        <dbReference type="Proteomes" id="UP000249799"/>
    </source>
</evidence>
<feature type="signal peptide" evidence="2">
    <location>
        <begin position="1"/>
        <end position="36"/>
    </location>
</feature>
<name>A0A2Z4FHP8_9DELT</name>
<evidence type="ECO:0000313" key="3">
    <source>
        <dbReference type="EMBL" id="AWV88238.1"/>
    </source>
</evidence>
<protein>
    <submittedName>
        <fullName evidence="3">Uncharacterized protein</fullName>
    </submittedName>
</protein>
<feature type="compositionally biased region" description="Polar residues" evidence="1">
    <location>
        <begin position="98"/>
        <end position="116"/>
    </location>
</feature>
<accession>A0A2Z4FHP8</accession>
<dbReference type="InterPro" id="IPR032812">
    <property type="entry name" value="SbsA_Ig"/>
</dbReference>
<proteinExistence type="predicted"/>